<keyword evidence="2" id="KW-1185">Reference proteome</keyword>
<dbReference type="RefSeq" id="WP_307039025.1">
    <property type="nucleotide sequence ID" value="NZ_JAUSYA010000001.1"/>
</dbReference>
<protein>
    <submittedName>
        <fullName evidence="1">Uncharacterized protein</fullName>
    </submittedName>
</protein>
<gene>
    <name evidence="1" type="ORF">QFZ56_000118</name>
</gene>
<accession>A0ABU0PRX8</accession>
<dbReference type="EMBL" id="JAUSYA010000001">
    <property type="protein sequence ID" value="MDQ0681155.1"/>
    <property type="molecule type" value="Genomic_DNA"/>
</dbReference>
<dbReference type="Proteomes" id="UP001243364">
    <property type="component" value="Unassembled WGS sequence"/>
</dbReference>
<evidence type="ECO:0000313" key="1">
    <source>
        <dbReference type="EMBL" id="MDQ0681155.1"/>
    </source>
</evidence>
<reference evidence="1 2" key="1">
    <citation type="submission" date="2023-07" db="EMBL/GenBank/DDBJ databases">
        <title>Comparative genomics of wheat-associated soil bacteria to identify genetic determinants of phenazine resistance.</title>
        <authorList>
            <person name="Mouncey N."/>
        </authorList>
    </citation>
    <scope>NUCLEOTIDE SEQUENCE [LARGE SCALE GENOMIC DNA]</scope>
    <source>
        <strain evidence="1 2">W4I19-2</strain>
    </source>
</reference>
<comment type="caution">
    <text evidence="1">The sequence shown here is derived from an EMBL/GenBank/DDBJ whole genome shotgun (WGS) entry which is preliminary data.</text>
</comment>
<organism evidence="1 2">
    <name type="scientific">Streptomyces achromogenes</name>
    <dbReference type="NCBI Taxonomy" id="67255"/>
    <lineage>
        <taxon>Bacteria</taxon>
        <taxon>Bacillati</taxon>
        <taxon>Actinomycetota</taxon>
        <taxon>Actinomycetes</taxon>
        <taxon>Kitasatosporales</taxon>
        <taxon>Streptomycetaceae</taxon>
        <taxon>Streptomyces</taxon>
    </lineage>
</organism>
<evidence type="ECO:0000313" key="2">
    <source>
        <dbReference type="Proteomes" id="UP001243364"/>
    </source>
</evidence>
<name>A0ABU0PRX8_STRAH</name>
<sequence>MATTLSLVFVDWKSRNGNVAAGSMDGATVQIAGRLGAAILDGSAPVFNSPAFTPSLSASDMIEIVGEPENKEFTVNFLGEMVQDPVFHLGSLGSTLTFPTGTQITRLSGDTGTSGGPRDFSVVGNQVIGRAFQPPPGEPTDSSGSVRLPGRFSSIKFNVKPNFVGGSMIDGVALQIGGTALPIPFTDWKSRNGNVAAGSLDDARVQIAGRLGAAILDGSAPVFNSPAFTPSLSASDMIEIVGEPENKEFTVNFLGEMVQDPVFHLGSLGSTLTFPAGTQITRLSGDTGTSGGPRDFSVVGNQVIGRAFQPPPGEPTDSSGSVRLPGRFSSIKFNVKPNFVGGSMIDGVALQIGGIRV</sequence>
<proteinExistence type="predicted"/>